<organism evidence="1 2">
    <name type="scientific">Primorskyibacter flagellatus</name>
    <dbReference type="NCBI Taxonomy" id="1387277"/>
    <lineage>
        <taxon>Bacteria</taxon>
        <taxon>Pseudomonadati</taxon>
        <taxon>Pseudomonadota</taxon>
        <taxon>Alphaproteobacteria</taxon>
        <taxon>Rhodobacterales</taxon>
        <taxon>Roseobacteraceae</taxon>
        <taxon>Primorskyibacter</taxon>
    </lineage>
</organism>
<protein>
    <submittedName>
        <fullName evidence="1">Uncharacterized protein</fullName>
    </submittedName>
</protein>
<dbReference type="Proteomes" id="UP000192330">
    <property type="component" value="Unassembled WGS sequence"/>
</dbReference>
<dbReference type="EMBL" id="FWYD01000018">
    <property type="protein sequence ID" value="SMD01260.1"/>
    <property type="molecule type" value="Genomic_DNA"/>
</dbReference>
<evidence type="ECO:0000313" key="2">
    <source>
        <dbReference type="Proteomes" id="UP000192330"/>
    </source>
</evidence>
<name>A0A1W2DUW2_9RHOB</name>
<evidence type="ECO:0000313" key="1">
    <source>
        <dbReference type="EMBL" id="SMD01260.1"/>
    </source>
</evidence>
<reference evidence="1 2" key="1">
    <citation type="submission" date="2017-04" db="EMBL/GenBank/DDBJ databases">
        <authorList>
            <person name="Afonso C.L."/>
            <person name="Miller P.J."/>
            <person name="Scott M.A."/>
            <person name="Spackman E."/>
            <person name="Goraichik I."/>
            <person name="Dimitrov K.M."/>
            <person name="Suarez D.L."/>
            <person name="Swayne D.E."/>
        </authorList>
    </citation>
    <scope>NUCLEOTIDE SEQUENCE [LARGE SCALE GENOMIC DNA]</scope>
    <source>
        <strain evidence="1 2">CGMCC 1.12644</strain>
    </source>
</reference>
<accession>A0A1W2DUW2</accession>
<dbReference type="RefSeq" id="WP_143514636.1">
    <property type="nucleotide sequence ID" value="NZ_FWYD01000018.1"/>
</dbReference>
<keyword evidence="2" id="KW-1185">Reference proteome</keyword>
<dbReference type="STRING" id="1387277.SAMN06295998_11841"/>
<sequence>MTYIIYRMTDGAGIDELQARTCKLLANHGSGVMTEIYPVATMQAGDIGALTAVAGQVRDLQAKAVEAT</sequence>
<proteinExistence type="predicted"/>
<dbReference type="AlphaFoldDB" id="A0A1W2DUW2"/>
<gene>
    <name evidence="1" type="ORF">SAMN06295998_11841</name>
</gene>
<dbReference type="OrthoDB" id="9791067at2"/>